<feature type="transmembrane region" description="Helical" evidence="8">
    <location>
        <begin position="817"/>
        <end position="839"/>
    </location>
</feature>
<evidence type="ECO:0000313" key="15">
    <source>
        <dbReference type="Proteomes" id="UP000599523"/>
    </source>
</evidence>
<dbReference type="InterPro" id="IPR024393">
    <property type="entry name" value="MscS_porin"/>
</dbReference>
<protein>
    <submittedName>
        <fullName evidence="14">Mechanosensitive ion channel</fullName>
    </submittedName>
</protein>
<reference evidence="14" key="1">
    <citation type="submission" date="2019-12" db="EMBL/GenBank/DDBJ databases">
        <title>Comparative genomics gives insights into the taxonomy of the Azoarcus-Aromatoleum group and reveals separate origins of nif in the plant-associated Azoarcus and non-plant-associated Aromatoleum sub-groups.</title>
        <authorList>
            <person name="Lafos M."/>
            <person name="Maluk M."/>
            <person name="Batista M."/>
            <person name="Junghare M."/>
            <person name="Carmona M."/>
            <person name="Faoro H."/>
            <person name="Cruz L.M."/>
            <person name="Battistoni F."/>
            <person name="De Souza E."/>
            <person name="Pedrosa F."/>
            <person name="Chen W.-M."/>
            <person name="Poole P.S."/>
            <person name="Dixon R.A."/>
            <person name="James E.K."/>
        </authorList>
    </citation>
    <scope>NUCLEOTIDE SEQUENCE</scope>
    <source>
        <strain evidence="14">NSC3</strain>
    </source>
</reference>
<dbReference type="Pfam" id="PF12795">
    <property type="entry name" value="MscS_porin"/>
    <property type="match status" value="1"/>
</dbReference>
<feature type="domain" description="Mechanosensitive ion channel MscS" evidence="9">
    <location>
        <begin position="950"/>
        <end position="1015"/>
    </location>
</feature>
<feature type="domain" description="Mechanosensitive ion channel MscS porin" evidence="11">
    <location>
        <begin position="48"/>
        <end position="276"/>
    </location>
</feature>
<accession>A0A972JA61</accession>
<feature type="transmembrane region" description="Helical" evidence="8">
    <location>
        <begin position="547"/>
        <end position="567"/>
    </location>
</feature>
<keyword evidence="7" id="KW-0175">Coiled coil</keyword>
<dbReference type="SUPFAM" id="SSF50182">
    <property type="entry name" value="Sm-like ribonucleoproteins"/>
    <property type="match status" value="1"/>
</dbReference>
<keyword evidence="15" id="KW-1185">Reference proteome</keyword>
<dbReference type="Pfam" id="PF21088">
    <property type="entry name" value="MS_channel_1st"/>
    <property type="match status" value="1"/>
</dbReference>
<dbReference type="Pfam" id="PF12794">
    <property type="entry name" value="MscS_TM"/>
    <property type="match status" value="1"/>
</dbReference>
<organism evidence="14 15">
    <name type="scientific">Azoarcus taiwanensis</name>
    <dbReference type="NCBI Taxonomy" id="666964"/>
    <lineage>
        <taxon>Bacteria</taxon>
        <taxon>Pseudomonadati</taxon>
        <taxon>Pseudomonadota</taxon>
        <taxon>Betaproteobacteria</taxon>
        <taxon>Rhodocyclales</taxon>
        <taxon>Zoogloeaceae</taxon>
        <taxon>Azoarcus</taxon>
    </lineage>
</organism>
<keyword evidence="5 8" id="KW-1133">Transmembrane helix</keyword>
<dbReference type="EMBL" id="WTVM01000014">
    <property type="protein sequence ID" value="NMG02092.1"/>
    <property type="molecule type" value="Genomic_DNA"/>
</dbReference>
<gene>
    <name evidence="14" type="ORF">GPA21_03790</name>
</gene>
<feature type="transmembrane region" description="Helical" evidence="8">
    <location>
        <begin position="901"/>
        <end position="922"/>
    </location>
</feature>
<evidence type="ECO:0000256" key="3">
    <source>
        <dbReference type="ARBA" id="ARBA00022475"/>
    </source>
</evidence>
<dbReference type="AlphaFoldDB" id="A0A972JA61"/>
<feature type="transmembrane region" description="Helical" evidence="8">
    <location>
        <begin position="934"/>
        <end position="962"/>
    </location>
</feature>
<evidence type="ECO:0000256" key="1">
    <source>
        <dbReference type="ARBA" id="ARBA00004651"/>
    </source>
</evidence>
<dbReference type="Pfam" id="PF21082">
    <property type="entry name" value="MS_channel_3rd"/>
    <property type="match status" value="1"/>
</dbReference>
<evidence type="ECO:0000256" key="7">
    <source>
        <dbReference type="SAM" id="Coils"/>
    </source>
</evidence>
<evidence type="ECO:0000256" key="4">
    <source>
        <dbReference type="ARBA" id="ARBA00022692"/>
    </source>
</evidence>
<dbReference type="SUPFAM" id="SSF82689">
    <property type="entry name" value="Mechanosensitive channel protein MscS (YggB), C-terminal domain"/>
    <property type="match status" value="1"/>
</dbReference>
<feature type="transmembrane region" description="Helical" evidence="8">
    <location>
        <begin position="859"/>
        <end position="880"/>
    </location>
</feature>
<dbReference type="SUPFAM" id="SSF82861">
    <property type="entry name" value="Mechanosensitive channel protein MscS (YggB), transmembrane region"/>
    <property type="match status" value="1"/>
</dbReference>
<dbReference type="InterPro" id="IPR023408">
    <property type="entry name" value="MscS_beta-dom_sf"/>
</dbReference>
<dbReference type="PANTHER" id="PTHR30347">
    <property type="entry name" value="POTASSIUM CHANNEL RELATED"/>
    <property type="match status" value="1"/>
</dbReference>
<dbReference type="InterPro" id="IPR049278">
    <property type="entry name" value="MS_channel_C"/>
</dbReference>
<evidence type="ECO:0000313" key="14">
    <source>
        <dbReference type="EMBL" id="NMG02092.1"/>
    </source>
</evidence>
<feature type="transmembrane region" description="Helical" evidence="8">
    <location>
        <begin position="501"/>
        <end position="517"/>
    </location>
</feature>
<evidence type="ECO:0000259" key="10">
    <source>
        <dbReference type="Pfam" id="PF12794"/>
    </source>
</evidence>
<evidence type="ECO:0000259" key="9">
    <source>
        <dbReference type="Pfam" id="PF00924"/>
    </source>
</evidence>
<feature type="transmembrane region" description="Helical" evidence="8">
    <location>
        <begin position="587"/>
        <end position="606"/>
    </location>
</feature>
<feature type="domain" description="Mechanosensitive ion channel MscS C-terminal" evidence="12">
    <location>
        <begin position="1025"/>
        <end position="1106"/>
    </location>
</feature>
<dbReference type="InterPro" id="IPR049142">
    <property type="entry name" value="MS_channel_1st"/>
</dbReference>
<comment type="caution">
    <text evidence="14">The sequence shown here is derived from an EMBL/GenBank/DDBJ whole genome shotgun (WGS) entry which is preliminary data.</text>
</comment>
<feature type="coiled-coil region" evidence="7">
    <location>
        <begin position="227"/>
        <end position="325"/>
    </location>
</feature>
<dbReference type="Proteomes" id="UP000599523">
    <property type="component" value="Unassembled WGS sequence"/>
</dbReference>
<feature type="domain" description="Mechanosensitive ion channel inner membrane" evidence="10">
    <location>
        <begin position="505"/>
        <end position="844"/>
    </location>
</feature>
<evidence type="ECO:0000256" key="6">
    <source>
        <dbReference type="ARBA" id="ARBA00023136"/>
    </source>
</evidence>
<dbReference type="Gene3D" id="1.10.287.1260">
    <property type="match status" value="1"/>
</dbReference>
<comment type="similarity">
    <text evidence="2">Belongs to the MscS (TC 1.A.23) family.</text>
</comment>
<proteinExistence type="inferred from homology"/>
<feature type="transmembrane region" description="Helical" evidence="8">
    <location>
        <begin position="700"/>
        <end position="722"/>
    </location>
</feature>
<dbReference type="InterPro" id="IPR010920">
    <property type="entry name" value="LSM_dom_sf"/>
</dbReference>
<feature type="domain" description="Mechanosensitive ion channel transmembrane helices 2/3" evidence="13">
    <location>
        <begin position="911"/>
        <end position="948"/>
    </location>
</feature>
<dbReference type="RefSeq" id="WP_168986883.1">
    <property type="nucleotide sequence ID" value="NZ_CAWPHM010000055.1"/>
</dbReference>
<dbReference type="GO" id="GO:0005886">
    <property type="term" value="C:plasma membrane"/>
    <property type="evidence" value="ECO:0007669"/>
    <property type="project" value="UniProtKB-SubCell"/>
</dbReference>
<dbReference type="Gene3D" id="2.30.30.60">
    <property type="match status" value="1"/>
</dbReference>
<keyword evidence="4 8" id="KW-0812">Transmembrane</keyword>
<evidence type="ECO:0000259" key="13">
    <source>
        <dbReference type="Pfam" id="PF21088"/>
    </source>
</evidence>
<evidence type="ECO:0000259" key="12">
    <source>
        <dbReference type="Pfam" id="PF21082"/>
    </source>
</evidence>
<dbReference type="InterPro" id="IPR006685">
    <property type="entry name" value="MscS_channel_2nd"/>
</dbReference>
<feature type="transmembrane region" description="Helical" evidence="8">
    <location>
        <begin position="627"/>
        <end position="646"/>
    </location>
</feature>
<sequence length="1143" mass="126881">MIKKALSALVLLLLVGLGTLTWAELVPSAASEAVPTLDQLEARKRMVEDASDLSEDQRRRLLEIYDQTLGYHQQLRQTNAEAEALKNLLYAAADRIVSLREQAQQPPSALVLEPEAESSLEVLETFISAREEWLAVARDSLRSAERELARLIGGSAALGERIASRTTAIDQIQRELAALPADSTDLAHRARVDNLRVRKAFNQAALALRQHELANLGELTALNQAIRDSSNRTIAGLQAELEQLRERGQQVREAIAREAVEQADRLRDDAARLPPEVLALADQNRELRAEQANLVAQEQSVAAALQRARQERDEYRADFERIRNRVEVVGRSEAIAKVLHARRAALPSLQTYRSERMTLESAIRAAIERQLNVDDLLMAAPILRIRFHDVLSGAADTADVETSEQLRSETDRLLDAYAESLNELQQGYARHLNSLTNLDVAVRERFDVAQQYVEYIEEQLLWMPNTNLAALVAVDYPDWTRWALDPGTWVPIAGGWLDFTARHWMSILLVLILLHALRRFNRSARRRLEYIDQALNRVKTDSSRRTLEAVFLAALRVLPGPLALFLVGKAMQGFVDPLAVAIGDGLVNASLLLGYLLFVVQLIRPNGIGARHLRWSPRACAALERPLRGFTTFFTSAVFVITLLGASEAPAAAQAVGSIVFASVMGAIFIMVRKLFGEQGAMRACIREDFAGTWAHQLHFLWYPLALATPLALGLASLGGYYYTAMHFTGRILMTVSFIFVVFVVTGVILRWLYVTERRLRYEDAIRRRDQLRAQRAESGSDDKSGEDAGDVIVVETPEVNYESLSEQSRRLVHTGFLFAVLFGTWGIWANLIPALGFLEATNLPFETTRLVDGVSTVMPITLADLVIGLFIVIVTFLAAKNLPGILELSLLQRLPLDPGARYAITALSQYLIAGIGLIIAVQTIGFQWSGLQWLIAALGVGLGFGLQEIVANFVSGIILLFERPIRVGDVVTIDGTTGVVTRIQIRATTITNYDKQELIVPNKEFITGRLINWTLSDKLNRILIPVGLAYGEDADKALNLMREAAVEIPEVLDDPAPAVSFESFGDDALMLYLRAYLANMDNRLATITALHRGIYNKFNAAGLSIAFLQRDVHLDLKHPLDIRLRRAGPRDTEREASTGDSA</sequence>
<comment type="subcellular location">
    <subcellularLocation>
        <location evidence="1">Cell membrane</location>
        <topology evidence="1">Multi-pass membrane protein</topology>
    </subcellularLocation>
</comment>
<dbReference type="InterPro" id="IPR052702">
    <property type="entry name" value="MscS-like_channel"/>
</dbReference>
<keyword evidence="3" id="KW-1003">Cell membrane</keyword>
<dbReference type="InterPro" id="IPR011014">
    <property type="entry name" value="MscS_channel_TM-2"/>
</dbReference>
<dbReference type="InterPro" id="IPR011066">
    <property type="entry name" value="MscS_channel_C_sf"/>
</dbReference>
<evidence type="ECO:0000256" key="2">
    <source>
        <dbReference type="ARBA" id="ARBA00008017"/>
    </source>
</evidence>
<evidence type="ECO:0000256" key="5">
    <source>
        <dbReference type="ARBA" id="ARBA00022989"/>
    </source>
</evidence>
<evidence type="ECO:0000256" key="8">
    <source>
        <dbReference type="SAM" id="Phobius"/>
    </source>
</evidence>
<feature type="transmembrane region" description="Helical" evidence="8">
    <location>
        <begin position="652"/>
        <end position="672"/>
    </location>
</feature>
<dbReference type="GO" id="GO:0008381">
    <property type="term" value="F:mechanosensitive monoatomic ion channel activity"/>
    <property type="evidence" value="ECO:0007669"/>
    <property type="project" value="UniProtKB-ARBA"/>
</dbReference>
<keyword evidence="6 8" id="KW-0472">Membrane</keyword>
<dbReference type="Pfam" id="PF00924">
    <property type="entry name" value="MS_channel_2nd"/>
    <property type="match status" value="1"/>
</dbReference>
<dbReference type="Gene3D" id="3.30.70.100">
    <property type="match status" value="1"/>
</dbReference>
<dbReference type="InterPro" id="IPR025692">
    <property type="entry name" value="MscS_IM_dom1"/>
</dbReference>
<dbReference type="PANTHER" id="PTHR30347:SF1">
    <property type="entry name" value="MECHANOSENSITIVE CHANNEL MSCK"/>
    <property type="match status" value="1"/>
</dbReference>
<name>A0A972JA61_9RHOO</name>
<evidence type="ECO:0000259" key="11">
    <source>
        <dbReference type="Pfam" id="PF12795"/>
    </source>
</evidence>
<feature type="transmembrane region" description="Helical" evidence="8">
    <location>
        <begin position="728"/>
        <end position="754"/>
    </location>
</feature>